<reference evidence="2 3" key="1">
    <citation type="submission" date="2024-07" db="EMBL/GenBank/DDBJ databases">
        <title>Section-level genome sequencing and comparative genomics of Aspergillus sections Usti and Cavernicolus.</title>
        <authorList>
            <consortium name="Lawrence Berkeley National Laboratory"/>
            <person name="Nybo J.L."/>
            <person name="Vesth T.C."/>
            <person name="Theobald S."/>
            <person name="Frisvad J.C."/>
            <person name="Larsen T.O."/>
            <person name="Kjaerboelling I."/>
            <person name="Rothschild-Mancinelli K."/>
            <person name="Lyhne E.K."/>
            <person name="Kogle M.E."/>
            <person name="Barry K."/>
            <person name="Clum A."/>
            <person name="Na H."/>
            <person name="Ledsgaard L."/>
            <person name="Lin J."/>
            <person name="Lipzen A."/>
            <person name="Kuo A."/>
            <person name="Riley R."/>
            <person name="Mondo S."/>
            <person name="LaButti K."/>
            <person name="Haridas S."/>
            <person name="Pangalinan J."/>
            <person name="Salamov A.A."/>
            <person name="Simmons B.A."/>
            <person name="Magnuson J.K."/>
            <person name="Chen J."/>
            <person name="Drula E."/>
            <person name="Henrissat B."/>
            <person name="Wiebenga A."/>
            <person name="Lubbers R.J."/>
            <person name="Gomes A.C."/>
            <person name="Macurrencykelacurrency M.R."/>
            <person name="Stajich J."/>
            <person name="Grigoriev I.V."/>
            <person name="Mortensen U.H."/>
            <person name="De vries R.P."/>
            <person name="Baker S.E."/>
            <person name="Andersen M.R."/>
        </authorList>
    </citation>
    <scope>NUCLEOTIDE SEQUENCE [LARGE SCALE GENOMIC DNA]</scope>
    <source>
        <strain evidence="2 3">CBS 756.74</strain>
    </source>
</reference>
<evidence type="ECO:0000256" key="1">
    <source>
        <dbReference type="SAM" id="MobiDB-lite"/>
    </source>
</evidence>
<feature type="compositionally biased region" description="Polar residues" evidence="1">
    <location>
        <begin position="28"/>
        <end position="42"/>
    </location>
</feature>
<comment type="caution">
    <text evidence="2">The sequence shown here is derived from an EMBL/GenBank/DDBJ whole genome shotgun (WGS) entry which is preliminary data.</text>
</comment>
<accession>A0ABR4L811</accession>
<gene>
    <name evidence="2" type="ORF">BJX68DRAFT_90486</name>
</gene>
<evidence type="ECO:0000313" key="2">
    <source>
        <dbReference type="EMBL" id="KAL2860663.1"/>
    </source>
</evidence>
<evidence type="ECO:0000313" key="3">
    <source>
        <dbReference type="Proteomes" id="UP001610444"/>
    </source>
</evidence>
<dbReference type="Proteomes" id="UP001610444">
    <property type="component" value="Unassembled WGS sequence"/>
</dbReference>
<dbReference type="GeneID" id="98165143"/>
<feature type="region of interest" description="Disordered" evidence="1">
    <location>
        <begin position="1"/>
        <end position="61"/>
    </location>
</feature>
<protein>
    <submittedName>
        <fullName evidence="2">Uncharacterized protein</fullName>
    </submittedName>
</protein>
<feature type="compositionally biased region" description="Polar residues" evidence="1">
    <location>
        <begin position="50"/>
        <end position="61"/>
    </location>
</feature>
<proteinExistence type="predicted"/>
<keyword evidence="3" id="KW-1185">Reference proteome</keyword>
<sequence>METTKPSPSPQALPSQSQLVSGLLLPSRNRSSEANCLTSTNKPLPGVTARQRTPESCPSPQRLQWCDDGAVPGPVPLIAPVARRVAKGSDEENGGRRERAASRAGRVNSELWLWLWLWCGVDVFVRGIWARGYGICRRYAGRRPSGPAAQAIHLVLPPYFGVWSL</sequence>
<feature type="compositionally biased region" description="Low complexity" evidence="1">
    <location>
        <begin position="10"/>
        <end position="19"/>
    </location>
</feature>
<name>A0ABR4L811_9EURO</name>
<organism evidence="2 3">
    <name type="scientific">Aspergillus pseudodeflectus</name>
    <dbReference type="NCBI Taxonomy" id="176178"/>
    <lineage>
        <taxon>Eukaryota</taxon>
        <taxon>Fungi</taxon>
        <taxon>Dikarya</taxon>
        <taxon>Ascomycota</taxon>
        <taxon>Pezizomycotina</taxon>
        <taxon>Eurotiomycetes</taxon>
        <taxon>Eurotiomycetidae</taxon>
        <taxon>Eurotiales</taxon>
        <taxon>Aspergillaceae</taxon>
        <taxon>Aspergillus</taxon>
        <taxon>Aspergillus subgen. Nidulantes</taxon>
    </lineage>
</organism>
<dbReference type="EMBL" id="JBFXLR010000002">
    <property type="protein sequence ID" value="KAL2860663.1"/>
    <property type="molecule type" value="Genomic_DNA"/>
</dbReference>
<dbReference type="RefSeq" id="XP_070905354.1">
    <property type="nucleotide sequence ID" value="XM_071049979.1"/>
</dbReference>